<keyword evidence="8" id="KW-0798">TonB box</keyword>
<keyword evidence="6" id="KW-0408">Iron</keyword>
<evidence type="ECO:0000256" key="6">
    <source>
        <dbReference type="ARBA" id="ARBA00023004"/>
    </source>
</evidence>
<dbReference type="GO" id="GO:0006826">
    <property type="term" value="P:iron ion transport"/>
    <property type="evidence" value="ECO:0007669"/>
    <property type="project" value="UniProtKB-KW"/>
</dbReference>
<keyword evidence="3" id="KW-1134">Transmembrane beta strand</keyword>
<dbReference type="Gene3D" id="2.40.170.20">
    <property type="entry name" value="TonB-dependent receptor, beta-barrel domain"/>
    <property type="match status" value="1"/>
</dbReference>
<proteinExistence type="predicted"/>
<keyword evidence="10" id="KW-0998">Cell outer membrane</keyword>
<evidence type="ECO:0000256" key="4">
    <source>
        <dbReference type="ARBA" id="ARBA00022496"/>
    </source>
</evidence>
<dbReference type="InterPro" id="IPR039426">
    <property type="entry name" value="TonB-dep_rcpt-like"/>
</dbReference>
<gene>
    <name evidence="11" type="ORF">HHL08_19020</name>
</gene>
<evidence type="ECO:0000256" key="1">
    <source>
        <dbReference type="ARBA" id="ARBA00004571"/>
    </source>
</evidence>
<dbReference type="PANTHER" id="PTHR32552">
    <property type="entry name" value="FERRICHROME IRON RECEPTOR-RELATED"/>
    <property type="match status" value="1"/>
</dbReference>
<protein>
    <submittedName>
        <fullName evidence="11">TonB-dependent receptor</fullName>
    </submittedName>
</protein>
<evidence type="ECO:0000313" key="11">
    <source>
        <dbReference type="EMBL" id="NML12207.1"/>
    </source>
</evidence>
<keyword evidence="12" id="KW-1185">Reference proteome</keyword>
<evidence type="ECO:0000256" key="10">
    <source>
        <dbReference type="ARBA" id="ARBA00023237"/>
    </source>
</evidence>
<dbReference type="PANTHER" id="PTHR32552:SF81">
    <property type="entry name" value="TONB-DEPENDENT OUTER MEMBRANE RECEPTOR"/>
    <property type="match status" value="1"/>
</dbReference>
<keyword evidence="11" id="KW-0675">Receptor</keyword>
<keyword evidence="9" id="KW-0472">Membrane</keyword>
<comment type="caution">
    <text evidence="11">The sequence shown here is derived from an EMBL/GenBank/DDBJ whole genome shotgun (WGS) entry which is preliminary data.</text>
</comment>
<keyword evidence="4" id="KW-0410">Iron transport</keyword>
<keyword evidence="7" id="KW-0406">Ion transport</keyword>
<dbReference type="EMBL" id="JABBFV010000017">
    <property type="protein sequence ID" value="NML12207.1"/>
    <property type="molecule type" value="Genomic_DNA"/>
</dbReference>
<evidence type="ECO:0000256" key="3">
    <source>
        <dbReference type="ARBA" id="ARBA00022452"/>
    </source>
</evidence>
<evidence type="ECO:0000256" key="2">
    <source>
        <dbReference type="ARBA" id="ARBA00022448"/>
    </source>
</evidence>
<evidence type="ECO:0000256" key="8">
    <source>
        <dbReference type="ARBA" id="ARBA00023077"/>
    </source>
</evidence>
<evidence type="ECO:0000313" key="12">
    <source>
        <dbReference type="Proteomes" id="UP000519023"/>
    </source>
</evidence>
<organism evidence="11 12">
    <name type="scientific">Sphingobium psychrophilum</name>
    <dbReference type="NCBI Taxonomy" id="2728834"/>
    <lineage>
        <taxon>Bacteria</taxon>
        <taxon>Pseudomonadati</taxon>
        <taxon>Pseudomonadota</taxon>
        <taxon>Alphaproteobacteria</taxon>
        <taxon>Sphingomonadales</taxon>
        <taxon>Sphingomonadaceae</taxon>
        <taxon>Sphingobium</taxon>
    </lineage>
</organism>
<dbReference type="SUPFAM" id="SSF56935">
    <property type="entry name" value="Porins"/>
    <property type="match status" value="1"/>
</dbReference>
<name>A0A7X9WYG5_9SPHN</name>
<keyword evidence="5" id="KW-0812">Transmembrane</keyword>
<keyword evidence="2" id="KW-0813">Transport</keyword>
<comment type="subcellular location">
    <subcellularLocation>
        <location evidence="1">Cell outer membrane</location>
        <topology evidence="1">Multi-pass membrane protein</topology>
    </subcellularLocation>
</comment>
<dbReference type="GO" id="GO:0009279">
    <property type="term" value="C:cell outer membrane"/>
    <property type="evidence" value="ECO:0007669"/>
    <property type="project" value="UniProtKB-SubCell"/>
</dbReference>
<evidence type="ECO:0000256" key="7">
    <source>
        <dbReference type="ARBA" id="ARBA00023065"/>
    </source>
</evidence>
<sequence length="179" mass="19245">MLTPGICPRRLVNAGKTRVAGIDLSGRIAPTRRLAFDAGATFLNLKSRSLTVPTALLPYLRDAKVPFNLVAKTTLTGGARWTLPLPDRIGEGVISVDYYHSSKVRSSDNVLPAYDLFNARFDLKGIAGTNIDAAIFARNLFNKSYLSSSNVGSAALGVFSSFYGAPRIVGAEVRYLFGS</sequence>
<dbReference type="InterPro" id="IPR036942">
    <property type="entry name" value="Beta-barrel_TonB_sf"/>
</dbReference>
<dbReference type="AlphaFoldDB" id="A0A7X9WYG5"/>
<accession>A0A7X9WYG5</accession>
<evidence type="ECO:0000256" key="9">
    <source>
        <dbReference type="ARBA" id="ARBA00023136"/>
    </source>
</evidence>
<evidence type="ECO:0000256" key="5">
    <source>
        <dbReference type="ARBA" id="ARBA00022692"/>
    </source>
</evidence>
<reference evidence="11 12" key="1">
    <citation type="submission" date="2020-04" db="EMBL/GenBank/DDBJ databases">
        <title>Sphingobium sp. AR-3-1 isolated from Arctic soil.</title>
        <authorList>
            <person name="Dahal R.H."/>
            <person name="Chaudhary D.K."/>
        </authorList>
    </citation>
    <scope>NUCLEOTIDE SEQUENCE [LARGE SCALE GENOMIC DNA]</scope>
    <source>
        <strain evidence="11 12">AR-3-1</strain>
    </source>
</reference>
<dbReference type="Proteomes" id="UP000519023">
    <property type="component" value="Unassembled WGS sequence"/>
</dbReference>